<dbReference type="InterPro" id="IPR008514">
    <property type="entry name" value="T6SS_Hcp"/>
</dbReference>
<dbReference type="PANTHER" id="PTHR34319:SF7">
    <property type="entry name" value="HNH ENDONUCLEASE DOMAIN-CONTAINING PROTEIN"/>
    <property type="match status" value="1"/>
</dbReference>
<gene>
    <name evidence="1" type="ORF">B4923_09970</name>
</gene>
<dbReference type="PANTHER" id="PTHR34319">
    <property type="entry name" value="MAJOR EXPORTED PROTEIN"/>
    <property type="match status" value="1"/>
</dbReference>
<dbReference type="Gene3D" id="2.30.110.20">
    <property type="entry name" value="Hcp1-like"/>
    <property type="match status" value="1"/>
</dbReference>
<dbReference type="RefSeq" id="WP_109054192.1">
    <property type="nucleotide sequence ID" value="NZ_QDKJ01000006.1"/>
</dbReference>
<dbReference type="AlphaFoldDB" id="A0A2U1TTU8"/>
<comment type="caution">
    <text evidence="1">The sequence shown here is derived from an EMBL/GenBank/DDBJ whole genome shotgun (WGS) entry which is preliminary data.</text>
</comment>
<dbReference type="OrthoDB" id="5674026at2"/>
<dbReference type="Proteomes" id="UP000245138">
    <property type="component" value="Unassembled WGS sequence"/>
</dbReference>
<evidence type="ECO:0000313" key="1">
    <source>
        <dbReference type="EMBL" id="PWC12838.1"/>
    </source>
</evidence>
<accession>A0A2U1TTU8</accession>
<sequence length="159" mass="18094">MANIIYMTVNGKKQGLISAGCSTFDSIGNRYQIGHEDEIFTLAFRHTITRDQNVKHNPVEIIKLVDKLSPLLGVSISENEILECIFDFYRSSAEGALKKYYTIKLNSASIANLSVDYPHSLTHADKQPHEVVLFYYKDIIWTNHATGTSGYSIWEDRIY</sequence>
<organism evidence="1 2">
    <name type="scientific">Brenneria roseae subsp. americana</name>
    <dbReference type="NCBI Taxonomy" id="1508507"/>
    <lineage>
        <taxon>Bacteria</taxon>
        <taxon>Pseudomonadati</taxon>
        <taxon>Pseudomonadota</taxon>
        <taxon>Gammaproteobacteria</taxon>
        <taxon>Enterobacterales</taxon>
        <taxon>Pectobacteriaceae</taxon>
        <taxon>Brenneria</taxon>
    </lineage>
</organism>
<dbReference type="Pfam" id="PF05638">
    <property type="entry name" value="T6SS_HCP"/>
    <property type="match status" value="1"/>
</dbReference>
<dbReference type="InterPro" id="IPR052947">
    <property type="entry name" value="T6SS_Hcp1_domain"/>
</dbReference>
<dbReference type="EMBL" id="QDKJ01000006">
    <property type="protein sequence ID" value="PWC12838.1"/>
    <property type="molecule type" value="Genomic_DNA"/>
</dbReference>
<evidence type="ECO:0000313" key="2">
    <source>
        <dbReference type="Proteomes" id="UP000245138"/>
    </source>
</evidence>
<reference evidence="1 2" key="1">
    <citation type="submission" date="2018-04" db="EMBL/GenBank/DDBJ databases">
        <title>Brenneria corticis sp.nov.</title>
        <authorList>
            <person name="Li Y."/>
        </authorList>
    </citation>
    <scope>NUCLEOTIDE SEQUENCE [LARGE SCALE GENOMIC DNA]</scope>
    <source>
        <strain evidence="1 2">LMG 27715</strain>
    </source>
</reference>
<protein>
    <submittedName>
        <fullName evidence="1">Type VI secretion system tube protein Hcp</fullName>
    </submittedName>
</protein>
<keyword evidence="2" id="KW-1185">Reference proteome</keyword>
<proteinExistence type="predicted"/>
<name>A0A2U1TTU8_9GAMM</name>
<dbReference type="InterPro" id="IPR036624">
    <property type="entry name" value="Hcp1-lik_sf"/>
</dbReference>
<dbReference type="SUPFAM" id="SSF141452">
    <property type="entry name" value="Hcp1-like"/>
    <property type="match status" value="1"/>
</dbReference>
<dbReference type="NCBIfam" id="TIGR03344">
    <property type="entry name" value="VI_effect_Hcp1"/>
    <property type="match status" value="1"/>
</dbReference>